<name>A0A163VWV4_9FLAO</name>
<dbReference type="RefSeq" id="WP_038987277.1">
    <property type="nucleotide sequence ID" value="NZ_JACAJR010000002.1"/>
</dbReference>
<reference evidence="1 2" key="1">
    <citation type="submission" date="2016-01" db="EMBL/GenBank/DDBJ databases">
        <title>Whole genome sequencing of Myroides marinus L41.</title>
        <authorList>
            <person name="Hong K.W."/>
        </authorList>
    </citation>
    <scope>NUCLEOTIDE SEQUENCE [LARGE SCALE GENOMIC DNA]</scope>
    <source>
        <strain evidence="1 2">L41</strain>
    </source>
</reference>
<protein>
    <recommendedName>
        <fullName evidence="3">DUF1493 family protein</fullName>
    </recommendedName>
</protein>
<keyword evidence="2" id="KW-1185">Reference proteome</keyword>
<organism evidence="1 2">
    <name type="scientific">Myroides marinus</name>
    <dbReference type="NCBI Taxonomy" id="703342"/>
    <lineage>
        <taxon>Bacteria</taxon>
        <taxon>Pseudomonadati</taxon>
        <taxon>Bacteroidota</taxon>
        <taxon>Flavobacteriia</taxon>
        <taxon>Flavobacteriales</taxon>
        <taxon>Flavobacteriaceae</taxon>
        <taxon>Myroides</taxon>
    </lineage>
</organism>
<evidence type="ECO:0000313" key="2">
    <source>
        <dbReference type="Proteomes" id="UP000076630"/>
    </source>
</evidence>
<dbReference type="Pfam" id="PF07377">
    <property type="entry name" value="DUF1493"/>
    <property type="match status" value="1"/>
</dbReference>
<evidence type="ECO:0000313" key="1">
    <source>
        <dbReference type="EMBL" id="KZE75518.1"/>
    </source>
</evidence>
<dbReference type="Proteomes" id="UP000076630">
    <property type="component" value="Unassembled WGS sequence"/>
</dbReference>
<comment type="caution">
    <text evidence="1">The sequence shown here is derived from an EMBL/GenBank/DDBJ whole genome shotgun (WGS) entry which is preliminary data.</text>
</comment>
<dbReference type="InterPro" id="IPR010862">
    <property type="entry name" value="DUF1493"/>
</dbReference>
<proteinExistence type="predicted"/>
<evidence type="ECO:0008006" key="3">
    <source>
        <dbReference type="Google" id="ProtNLM"/>
    </source>
</evidence>
<sequence>MEGLEKEVLDFFKKRVSRKLTIESYLTDYCKDEDDAFFLLIEFFEKYTISEGYLDIDKYFYNTKTYFGIHFGEKTEGKPSISIRHLVETARFRKWINP</sequence>
<dbReference type="AlphaFoldDB" id="A0A163VWV4"/>
<dbReference type="EMBL" id="LQNU01000083">
    <property type="protein sequence ID" value="KZE75518.1"/>
    <property type="molecule type" value="Genomic_DNA"/>
</dbReference>
<accession>A0A163VWV4</accession>
<gene>
    <name evidence="1" type="ORF">AV926_01920</name>
</gene>